<dbReference type="GeneID" id="106803076"/>
<keyword evidence="2" id="KW-1185">Reference proteome</keyword>
<gene>
    <name evidence="3" type="primary">LOC106803076</name>
</gene>
<protein>
    <submittedName>
        <fullName evidence="3">Extensin-like</fullName>
    </submittedName>
</protein>
<dbReference type="RefSeq" id="XP_014648897.1">
    <property type="nucleotide sequence ID" value="XM_014793411.1"/>
</dbReference>
<feature type="compositionally biased region" description="Basic and acidic residues" evidence="1">
    <location>
        <begin position="155"/>
        <end position="173"/>
    </location>
</feature>
<feature type="compositionally biased region" description="Basic and acidic residues" evidence="1">
    <location>
        <begin position="1"/>
        <end position="10"/>
    </location>
</feature>
<feature type="compositionally biased region" description="Polar residues" evidence="1">
    <location>
        <begin position="75"/>
        <end position="90"/>
    </location>
</feature>
<evidence type="ECO:0000256" key="1">
    <source>
        <dbReference type="SAM" id="MobiDB-lite"/>
    </source>
</evidence>
<proteinExistence type="predicted"/>
<accession>A0ABM1DAR6</accession>
<feature type="compositionally biased region" description="Low complexity" evidence="1">
    <location>
        <begin position="180"/>
        <end position="198"/>
    </location>
</feature>
<dbReference type="Proteomes" id="UP000694910">
    <property type="component" value="Unplaced"/>
</dbReference>
<reference evidence="3" key="1">
    <citation type="submission" date="2025-08" db="UniProtKB">
        <authorList>
            <consortium name="RefSeq"/>
        </authorList>
    </citation>
    <scope>IDENTIFICATION</scope>
</reference>
<organism evidence="2 3">
    <name type="scientific">Ceratotherium simum simum</name>
    <name type="common">Southern white rhinoceros</name>
    <dbReference type="NCBI Taxonomy" id="73337"/>
    <lineage>
        <taxon>Eukaryota</taxon>
        <taxon>Metazoa</taxon>
        <taxon>Chordata</taxon>
        <taxon>Craniata</taxon>
        <taxon>Vertebrata</taxon>
        <taxon>Euteleostomi</taxon>
        <taxon>Mammalia</taxon>
        <taxon>Eutheria</taxon>
        <taxon>Laurasiatheria</taxon>
        <taxon>Perissodactyla</taxon>
        <taxon>Rhinocerotidae</taxon>
        <taxon>Ceratotherium</taxon>
    </lineage>
</organism>
<feature type="compositionally biased region" description="Low complexity" evidence="1">
    <location>
        <begin position="215"/>
        <end position="239"/>
    </location>
</feature>
<feature type="region of interest" description="Disordered" evidence="1">
    <location>
        <begin position="1"/>
        <end position="258"/>
    </location>
</feature>
<name>A0ABM1DAR6_CERSS</name>
<sequence>MVPDPRRDPSLRVQMAAPQPPAQRRSSDPRHSSRPQAQHPHPRPQARLPTPTPDGRPRPAQARFPDPGRDPPDPTHSSPIPTTDRTSNFRRGTPILDPRRILGGSRPQALFPDPQPETRGPLSPAAFPSPQAQVPPQDSGRRLRTLGGSSRRRMHPAESRRDPRPHRATDRSDPAPPGTHPARAAAAVPASPVYSIAPRPLAPRGPHPILRAQGPRPLVPAVSPLPLSPSPHHSWPAHSARPDSALCDPELGPRRSRSRQVLRIETACTGCSRSHFTHSPALTPRAGC</sequence>
<evidence type="ECO:0000313" key="2">
    <source>
        <dbReference type="Proteomes" id="UP000694910"/>
    </source>
</evidence>
<evidence type="ECO:0000313" key="3">
    <source>
        <dbReference type="RefSeq" id="XP_014648897.1"/>
    </source>
</evidence>